<organism evidence="3">
    <name type="scientific">uncultured bacterium</name>
    <name type="common">gcode 4</name>
    <dbReference type="NCBI Taxonomy" id="1234023"/>
    <lineage>
        <taxon>Bacteria</taxon>
        <taxon>environmental samples</taxon>
    </lineage>
</organism>
<dbReference type="InterPro" id="IPR052179">
    <property type="entry name" value="DD-CPase-like"/>
</dbReference>
<accession>K1XX98</accession>
<dbReference type="InterPro" id="IPR009045">
    <property type="entry name" value="Zn_M74/Hedgehog-like"/>
</dbReference>
<evidence type="ECO:0000259" key="2">
    <source>
        <dbReference type="Pfam" id="PF02557"/>
    </source>
</evidence>
<dbReference type="AlphaFoldDB" id="K1XX98"/>
<dbReference type="Pfam" id="PF02557">
    <property type="entry name" value="VanY"/>
    <property type="match status" value="1"/>
</dbReference>
<comment type="caution">
    <text evidence="3">The sequence shown here is derived from an EMBL/GenBank/DDBJ whole genome shotgun (WGS) entry which is preliminary data.</text>
</comment>
<gene>
    <name evidence="3" type="ORF">ACD_80C00131G0021</name>
</gene>
<feature type="transmembrane region" description="Helical" evidence="1">
    <location>
        <begin position="37"/>
        <end position="57"/>
    </location>
</feature>
<dbReference type="SUPFAM" id="SSF55166">
    <property type="entry name" value="Hedgehog/DD-peptidase"/>
    <property type="match status" value="1"/>
</dbReference>
<evidence type="ECO:0000256" key="1">
    <source>
        <dbReference type="SAM" id="Phobius"/>
    </source>
</evidence>
<reference evidence="3" key="1">
    <citation type="journal article" date="2012" name="Science">
        <title>Fermentation, hydrogen, and sulfur metabolism in multiple uncultivated bacterial phyla.</title>
        <authorList>
            <person name="Wrighton K.C."/>
            <person name="Thomas B.C."/>
            <person name="Sharon I."/>
            <person name="Miller C.S."/>
            <person name="Castelle C.J."/>
            <person name="VerBerkmoes N.C."/>
            <person name="Wilkins M.J."/>
            <person name="Hettich R.L."/>
            <person name="Lipton M.S."/>
            <person name="Williams K.H."/>
            <person name="Long P.E."/>
            <person name="Banfield J.F."/>
        </authorList>
    </citation>
    <scope>NUCLEOTIDE SEQUENCE [LARGE SCALE GENOMIC DNA]</scope>
</reference>
<keyword evidence="1" id="KW-1133">Transmembrane helix</keyword>
<dbReference type="InterPro" id="IPR003709">
    <property type="entry name" value="VanY-like_core_dom"/>
</dbReference>
<dbReference type="PANTHER" id="PTHR34385:SF1">
    <property type="entry name" value="PEPTIDOGLYCAN L-ALANYL-D-GLUTAMATE ENDOPEPTIDASE CWLK"/>
    <property type="match status" value="1"/>
</dbReference>
<keyword evidence="1" id="KW-0472">Membrane</keyword>
<dbReference type="PANTHER" id="PTHR34385">
    <property type="entry name" value="D-ALANYL-D-ALANINE CARBOXYPEPTIDASE"/>
    <property type="match status" value="1"/>
</dbReference>
<feature type="domain" description="D-alanyl-D-alanine carboxypeptidase-like core" evidence="2">
    <location>
        <begin position="129"/>
        <end position="250"/>
    </location>
</feature>
<proteinExistence type="predicted"/>
<dbReference type="GO" id="GO:0008233">
    <property type="term" value="F:peptidase activity"/>
    <property type="evidence" value="ECO:0007669"/>
    <property type="project" value="InterPro"/>
</dbReference>
<dbReference type="GO" id="GO:0006508">
    <property type="term" value="P:proteolysis"/>
    <property type="evidence" value="ECO:0007669"/>
    <property type="project" value="InterPro"/>
</dbReference>
<evidence type="ECO:0000313" key="3">
    <source>
        <dbReference type="EMBL" id="EKD25018.1"/>
    </source>
</evidence>
<dbReference type="Gene3D" id="3.30.1380.10">
    <property type="match status" value="1"/>
</dbReference>
<dbReference type="EMBL" id="AMFJ01036138">
    <property type="protein sequence ID" value="EKD25018.1"/>
    <property type="molecule type" value="Genomic_DNA"/>
</dbReference>
<sequence>MPGDFFWYLNLKNRSDSIYTRWLFLSLSEFIIGPRTGIALLTSFFAFSFGMLFLALVQNYAHAAIVTDHEIVPSFWMSHKAPGFDFTDDTSFQKYLNDNQPFVDTSYVPTDLVAIDSNFTANNSKAFKLREQASVEFADMAWHFRDAFSGDRLYISSAYRSFSFQDYLIKQWCKLIKCAQVGTSEHQAGLALDIKVIARWGRWYSLDFNGKPNKYYDWLKLNAARFWFHNTYQKGIEIDGKMAEWRHRRYLWTGLATILASNDQTFAEYYKQIQN</sequence>
<keyword evidence="1" id="KW-0812">Transmembrane</keyword>
<name>K1XX98_9BACT</name>
<protein>
    <recommendedName>
        <fullName evidence="2">D-alanyl-D-alanine carboxypeptidase-like core domain-containing protein</fullName>
    </recommendedName>
</protein>